<gene>
    <name evidence="1" type="ORF">LPTSP3_g11280</name>
</gene>
<proteinExistence type="predicted"/>
<evidence type="ECO:0000313" key="1">
    <source>
        <dbReference type="EMBL" id="BDA78198.1"/>
    </source>
</evidence>
<keyword evidence="2" id="KW-1185">Reference proteome</keyword>
<protein>
    <recommendedName>
        <fullName evidence="3">Tetratricopeptide repeat protein</fullName>
    </recommendedName>
</protein>
<dbReference type="Proteomes" id="UP000245263">
    <property type="component" value="Chromosome 1"/>
</dbReference>
<dbReference type="EMBL" id="AP025028">
    <property type="protein sequence ID" value="BDA78198.1"/>
    <property type="molecule type" value="Genomic_DNA"/>
</dbReference>
<organism evidence="1 2">
    <name type="scientific">Leptospira kobayashii</name>
    <dbReference type="NCBI Taxonomy" id="1917830"/>
    <lineage>
        <taxon>Bacteria</taxon>
        <taxon>Pseudomonadati</taxon>
        <taxon>Spirochaetota</taxon>
        <taxon>Spirochaetia</taxon>
        <taxon>Leptospirales</taxon>
        <taxon>Leptospiraceae</taxon>
        <taxon>Leptospira</taxon>
    </lineage>
</organism>
<evidence type="ECO:0008006" key="3">
    <source>
        <dbReference type="Google" id="ProtNLM"/>
    </source>
</evidence>
<dbReference type="RefSeq" id="WP_174705604.1">
    <property type="nucleotide sequence ID" value="NZ_AP025028.1"/>
</dbReference>
<reference evidence="1 2" key="1">
    <citation type="submission" date="2021-08" db="EMBL/GenBank/DDBJ databases">
        <title>Complete genome sequence of Leptospira kobayashii strain E30.</title>
        <authorList>
            <person name="Nakao R."/>
            <person name="Nakamura S."/>
            <person name="Masuzawa T."/>
            <person name="Koizumi N."/>
        </authorList>
    </citation>
    <scope>NUCLEOTIDE SEQUENCE [LARGE SCALE GENOMIC DNA]</scope>
    <source>
        <strain evidence="1 2">E30</strain>
    </source>
</reference>
<evidence type="ECO:0000313" key="2">
    <source>
        <dbReference type="Proteomes" id="UP000245263"/>
    </source>
</evidence>
<name>A0ABM7UR00_9LEPT</name>
<accession>A0ABM7UR00</accession>
<sequence>MPNLYANPVLDKTAEEILHEVRLSRIPQIIEDLEEKAKHSITTNRYSEAREYLKKAIVLKSAIGMKDSEGNAELLTMISRIESKLGNQCEANQLSKLARKIYHRIGVNFGAVSFEEKPGPSPTAVVAKNCGETVTWLSESK</sequence>